<protein>
    <recommendedName>
        <fullName evidence="4">BZIP domain-containing protein</fullName>
    </recommendedName>
</protein>
<dbReference type="CDD" id="cd14688">
    <property type="entry name" value="bZIP_YAP"/>
    <property type="match status" value="1"/>
</dbReference>
<feature type="region of interest" description="Disordered" evidence="1">
    <location>
        <begin position="529"/>
        <end position="550"/>
    </location>
</feature>
<evidence type="ECO:0000313" key="2">
    <source>
        <dbReference type="EMBL" id="EME43606.1"/>
    </source>
</evidence>
<reference evidence="2 3" key="2">
    <citation type="journal article" date="2012" name="PLoS Pathog.">
        <title>Diverse lifestyles and strategies of plant pathogenesis encoded in the genomes of eighteen Dothideomycetes fungi.</title>
        <authorList>
            <person name="Ohm R.A."/>
            <person name="Feau N."/>
            <person name="Henrissat B."/>
            <person name="Schoch C.L."/>
            <person name="Horwitz B.A."/>
            <person name="Barry K.W."/>
            <person name="Condon B.J."/>
            <person name="Copeland A.C."/>
            <person name="Dhillon B."/>
            <person name="Glaser F."/>
            <person name="Hesse C.N."/>
            <person name="Kosti I."/>
            <person name="LaButti K."/>
            <person name="Lindquist E.A."/>
            <person name="Lucas S."/>
            <person name="Salamov A.A."/>
            <person name="Bradshaw R.E."/>
            <person name="Ciuffetti L."/>
            <person name="Hamelin R.C."/>
            <person name="Kema G.H.J."/>
            <person name="Lawrence C."/>
            <person name="Scott J.A."/>
            <person name="Spatafora J.W."/>
            <person name="Turgeon B.G."/>
            <person name="de Wit P.J.G.M."/>
            <person name="Zhong S."/>
            <person name="Goodwin S.B."/>
            <person name="Grigoriev I.V."/>
        </authorList>
    </citation>
    <scope>NUCLEOTIDE SEQUENCE [LARGE SCALE GENOMIC DNA]</scope>
    <source>
        <strain evidence="3">NZE10 / CBS 128990</strain>
    </source>
</reference>
<keyword evidence="3" id="KW-1185">Reference proteome</keyword>
<feature type="compositionally biased region" description="Basic and acidic residues" evidence="1">
    <location>
        <begin position="300"/>
        <end position="315"/>
    </location>
</feature>
<proteinExistence type="predicted"/>
<dbReference type="EMBL" id="KB446540">
    <property type="protein sequence ID" value="EME43606.1"/>
    <property type="molecule type" value="Genomic_DNA"/>
</dbReference>
<evidence type="ECO:0000256" key="1">
    <source>
        <dbReference type="SAM" id="MobiDB-lite"/>
    </source>
</evidence>
<evidence type="ECO:0008006" key="4">
    <source>
        <dbReference type="Google" id="ProtNLM"/>
    </source>
</evidence>
<feature type="region of interest" description="Disordered" evidence="1">
    <location>
        <begin position="346"/>
        <end position="365"/>
    </location>
</feature>
<feature type="compositionally biased region" description="Polar residues" evidence="1">
    <location>
        <begin position="111"/>
        <end position="123"/>
    </location>
</feature>
<sequence>MASINLDAFQFGQPDCSDQIDSANRDRTDTVVSGMQHPHLSYHNNNVNIQQITSQQPYYGAEIEQQQNPYMFPVDVQQQQFLMSNSFRNYDAHLLDQTNEQLRIIADQTHPQPFNAGWQSMSVQPHPASPQDQSPDGKSYALQQQQQQLYGGGQGRLHSAGSDGSVSPRSQKVPIAHQRSYSGAPSPTGLSSDQPTMVHATGPMSTNIKIPQRPKPGRKPIPQEDAVDRRRMQNRMAQRSFRDKRQQKLADALKELDEKRREYEASISQYRRDLQKTSEDNAKELQDLQAQLKAALQRAENAEHRAEAEKQRADELETQLQGMKPNGEHSVSFRPSARIPTQSFASYAQRDVPTPPEDNGNEIDFTSYGRSAAASSNYLRNTVSNDSNQMDFIMAERNDDDDNCGFCTDDQNCACKQAASKTIVEPTVELSAPKTLPGSCDMCQADPIRAQACRDMAKSATMAPKPKVTMGPPKYSCSQMIEEFNKFGQRTTTISSLFGGALHTYPNSTGPGYTLDDKEAGEVLMNLARRSTEVDSERRASQASHTSTIQ</sequence>
<feature type="region of interest" description="Disordered" evidence="1">
    <location>
        <begin position="295"/>
        <end position="335"/>
    </location>
</feature>
<reference evidence="3" key="1">
    <citation type="journal article" date="2012" name="PLoS Genet.">
        <title>The genomes of the fungal plant pathogens Cladosporium fulvum and Dothistroma septosporum reveal adaptation to different hosts and lifestyles but also signatures of common ancestry.</title>
        <authorList>
            <person name="de Wit P.J.G.M."/>
            <person name="van der Burgt A."/>
            <person name="Oekmen B."/>
            <person name="Stergiopoulos I."/>
            <person name="Abd-Elsalam K.A."/>
            <person name="Aerts A.L."/>
            <person name="Bahkali A.H."/>
            <person name="Beenen H.G."/>
            <person name="Chettri P."/>
            <person name="Cox M.P."/>
            <person name="Datema E."/>
            <person name="de Vries R.P."/>
            <person name="Dhillon B."/>
            <person name="Ganley A.R."/>
            <person name="Griffiths S.A."/>
            <person name="Guo Y."/>
            <person name="Hamelin R.C."/>
            <person name="Henrissat B."/>
            <person name="Kabir M.S."/>
            <person name="Jashni M.K."/>
            <person name="Kema G."/>
            <person name="Klaubauf S."/>
            <person name="Lapidus A."/>
            <person name="Levasseur A."/>
            <person name="Lindquist E."/>
            <person name="Mehrabi R."/>
            <person name="Ohm R.A."/>
            <person name="Owen T.J."/>
            <person name="Salamov A."/>
            <person name="Schwelm A."/>
            <person name="Schijlen E."/>
            <person name="Sun H."/>
            <person name="van den Burg H.A."/>
            <person name="van Ham R.C.H.J."/>
            <person name="Zhang S."/>
            <person name="Goodwin S.B."/>
            <person name="Grigoriev I.V."/>
            <person name="Collemare J."/>
            <person name="Bradshaw R.E."/>
        </authorList>
    </citation>
    <scope>NUCLEOTIDE SEQUENCE [LARGE SCALE GENOMIC DNA]</scope>
    <source>
        <strain evidence="3">NZE10 / CBS 128990</strain>
    </source>
</reference>
<feature type="compositionally biased region" description="Polar residues" evidence="1">
    <location>
        <begin position="541"/>
        <end position="550"/>
    </location>
</feature>
<organism evidence="2 3">
    <name type="scientific">Dothistroma septosporum (strain NZE10 / CBS 128990)</name>
    <name type="common">Red band needle blight fungus</name>
    <name type="synonym">Mycosphaerella pini</name>
    <dbReference type="NCBI Taxonomy" id="675120"/>
    <lineage>
        <taxon>Eukaryota</taxon>
        <taxon>Fungi</taxon>
        <taxon>Dikarya</taxon>
        <taxon>Ascomycota</taxon>
        <taxon>Pezizomycotina</taxon>
        <taxon>Dothideomycetes</taxon>
        <taxon>Dothideomycetidae</taxon>
        <taxon>Mycosphaerellales</taxon>
        <taxon>Mycosphaerellaceae</taxon>
        <taxon>Dothistroma</taxon>
    </lineage>
</organism>
<name>M2YPQ6_DOTSN</name>
<dbReference type="Proteomes" id="UP000016933">
    <property type="component" value="Unassembled WGS sequence"/>
</dbReference>
<feature type="region of interest" description="Disordered" evidence="1">
    <location>
        <begin position="111"/>
        <end position="229"/>
    </location>
</feature>
<dbReference type="OMA" id="DQNCACK"/>
<feature type="compositionally biased region" description="Polar residues" evidence="1">
    <location>
        <begin position="179"/>
        <end position="195"/>
    </location>
</feature>
<evidence type="ECO:0000313" key="3">
    <source>
        <dbReference type="Proteomes" id="UP000016933"/>
    </source>
</evidence>
<dbReference type="AlphaFoldDB" id="M2YPQ6"/>
<dbReference type="STRING" id="675120.M2YPQ6"/>
<accession>M2YPQ6</accession>
<gene>
    <name evidence="2" type="ORF">DOTSEDRAFT_72842</name>
</gene>
<dbReference type="OrthoDB" id="5374328at2759"/>
<dbReference type="eggNOG" id="ENOG502QUE5">
    <property type="taxonomic scope" value="Eukaryota"/>
</dbReference>
<dbReference type="HOGENOM" id="CLU_495233_0_0_1"/>
<feature type="compositionally biased region" description="Basic and acidic residues" evidence="1">
    <location>
        <begin position="530"/>
        <end position="540"/>
    </location>
</feature>